<reference evidence="1" key="3">
    <citation type="submission" date="2019-09" db="EMBL/GenBank/DDBJ databases">
        <authorList>
            <person name="Gao Z."/>
        </authorList>
    </citation>
    <scope>NUCLEOTIDE SEQUENCE</scope>
    <source>
        <tissue evidence="1">Leaves</tissue>
    </source>
</reference>
<accession>A0A6A1W039</accession>
<dbReference type="AlphaFoldDB" id="A0A6A1W039"/>
<proteinExistence type="predicted"/>
<dbReference type="OrthoDB" id="19182at2759"/>
<reference evidence="1 3" key="2">
    <citation type="journal article" date="2019" name="Plant Biotechnol. J.">
        <title>The red bayberry genome and genetic basis of sex determination.</title>
        <authorList>
            <person name="Jia H.M."/>
            <person name="Jia H.J."/>
            <person name="Cai Q.L."/>
            <person name="Wang Y."/>
            <person name="Zhao H.B."/>
            <person name="Yang W.F."/>
            <person name="Wang G.Y."/>
            <person name="Li Y.H."/>
            <person name="Zhan D.L."/>
            <person name="Shen Y.T."/>
            <person name="Niu Q.F."/>
            <person name="Chang L."/>
            <person name="Qiu J."/>
            <person name="Zhao L."/>
            <person name="Xie H.B."/>
            <person name="Fu W.Y."/>
            <person name="Jin J."/>
            <person name="Li X.W."/>
            <person name="Jiao Y."/>
            <person name="Zhou C.C."/>
            <person name="Tu T."/>
            <person name="Chai C.Y."/>
            <person name="Gao J.L."/>
            <person name="Fan L.J."/>
            <person name="van de Weg E."/>
            <person name="Wang J.Y."/>
            <person name="Gao Z.S."/>
        </authorList>
    </citation>
    <scope>NUCLEOTIDE SEQUENCE [LARGE SCALE GENOMIC DNA]</scope>
    <source>
        <tissue evidence="1">Leaves</tissue>
    </source>
</reference>
<evidence type="ECO:0000313" key="1">
    <source>
        <dbReference type="EMBL" id="KAB1218582.1"/>
    </source>
</evidence>
<comment type="caution">
    <text evidence="1">The sequence shown here is derived from an EMBL/GenBank/DDBJ whole genome shotgun (WGS) entry which is preliminary data.</text>
</comment>
<sequence length="454" mass="50817">MEKPGIHRIEPDKVLTLIMKQLQSGTLRDEFLAVSIYSANLEHNPTTVCPFYFGSLLGFVITQPILAVSIYSANLEHNPTTVCPFYFSSLLGFVITQPIYSAANANCPFTGEITETQPEQPLEKFLVEMTPMSIDSSPRGLSSTPDNKRGNFSTQVGQILPANRSTLTPFKTWSLISNRSSDLICKEKNSLMPQRKNMRSQAHEIIDLSDHSILDEQPRKGELIAPLSARKRKLLSTENVATQQNEFSHGHLSSEKKFEINGPSFCISSGELEKSQIPHSLSSQNAQSGTSLLHKDDETAQRREVEFLSQNNGVKSIPVPSGNEETRGSDFLIQVKEKLTAEDYKSFVGFMKALKSKTVKTSQVLQSIVGLFSGSERLPLLKSVLFALPEVFAKRILAFCYRVEKEYFRQHEGIVEYRNASGMKATLYYMVCGHPIVLDERLPAKMQLVHAKHQ</sequence>
<name>A0A6A1W039_9ROSI</name>
<dbReference type="EMBL" id="RXIC02000019">
    <property type="protein sequence ID" value="KAB1226716.1"/>
    <property type="molecule type" value="Genomic_DNA"/>
</dbReference>
<dbReference type="Proteomes" id="UP000516437">
    <property type="component" value="Chromosome 3"/>
</dbReference>
<dbReference type="Pfam" id="PF23116">
    <property type="entry name" value="HHD_RTEL1"/>
    <property type="match status" value="1"/>
</dbReference>
<reference evidence="1" key="1">
    <citation type="submission" date="2018-07" db="EMBL/GenBank/DDBJ databases">
        <authorList>
            <person name="Gao Z.-S."/>
            <person name="Jia H.-M."/>
            <person name="Jia H.-J."/>
            <person name="Cai Q.-L."/>
            <person name="Wang Y."/>
            <person name="Zhao H.-B."/>
        </authorList>
    </citation>
    <scope>NUCLEOTIDE SEQUENCE</scope>
    <source>
        <tissue evidence="1">Leaves</tissue>
    </source>
</reference>
<dbReference type="EMBL" id="RXIC02000021">
    <property type="protein sequence ID" value="KAB1218582.1"/>
    <property type="molecule type" value="Genomic_DNA"/>
</dbReference>
<evidence type="ECO:0000313" key="3">
    <source>
        <dbReference type="Proteomes" id="UP000516437"/>
    </source>
</evidence>
<organism evidence="1 3">
    <name type="scientific">Morella rubra</name>
    <name type="common">Chinese bayberry</name>
    <dbReference type="NCBI Taxonomy" id="262757"/>
    <lineage>
        <taxon>Eukaryota</taxon>
        <taxon>Viridiplantae</taxon>
        <taxon>Streptophyta</taxon>
        <taxon>Embryophyta</taxon>
        <taxon>Tracheophyta</taxon>
        <taxon>Spermatophyta</taxon>
        <taxon>Magnoliopsida</taxon>
        <taxon>eudicotyledons</taxon>
        <taxon>Gunneridae</taxon>
        <taxon>Pentapetalae</taxon>
        <taxon>rosids</taxon>
        <taxon>fabids</taxon>
        <taxon>Fagales</taxon>
        <taxon>Myricaceae</taxon>
        <taxon>Morella</taxon>
    </lineage>
</organism>
<evidence type="ECO:0000313" key="2">
    <source>
        <dbReference type="EMBL" id="KAB1226716.1"/>
    </source>
</evidence>
<keyword evidence="3" id="KW-1185">Reference proteome</keyword>
<protein>
    <submittedName>
        <fullName evidence="1">Uncharacterized protein</fullName>
    </submittedName>
</protein>
<gene>
    <name evidence="2" type="ORF">CJ030_MR1G008435</name>
    <name evidence="1" type="ORF">CJ030_MR3G026462</name>
</gene>
<dbReference type="Proteomes" id="UP000516437">
    <property type="component" value="Chromosome 1"/>
</dbReference>